<dbReference type="InterPro" id="IPR050312">
    <property type="entry name" value="IolE/XylAMocC-like"/>
</dbReference>
<gene>
    <name evidence="2" type="ORF">LPB138_12970</name>
</gene>
<dbReference type="Proteomes" id="UP000176050">
    <property type="component" value="Chromosome"/>
</dbReference>
<dbReference type="InterPro" id="IPR036237">
    <property type="entry name" value="Xyl_isomerase-like_sf"/>
</dbReference>
<evidence type="ECO:0000259" key="1">
    <source>
        <dbReference type="Pfam" id="PF01261"/>
    </source>
</evidence>
<evidence type="ECO:0000313" key="2">
    <source>
        <dbReference type="EMBL" id="AOW21533.1"/>
    </source>
</evidence>
<organism evidence="2 3">
    <name type="scientific">Urechidicola croceus</name>
    <dbReference type="NCBI Taxonomy" id="1850246"/>
    <lineage>
        <taxon>Bacteria</taxon>
        <taxon>Pseudomonadati</taxon>
        <taxon>Bacteroidota</taxon>
        <taxon>Flavobacteriia</taxon>
        <taxon>Flavobacteriales</taxon>
        <taxon>Flavobacteriaceae</taxon>
        <taxon>Urechidicola</taxon>
    </lineage>
</organism>
<dbReference type="RefSeq" id="WP_070237693.1">
    <property type="nucleotide sequence ID" value="NZ_CP017478.1"/>
</dbReference>
<evidence type="ECO:0000313" key="3">
    <source>
        <dbReference type="Proteomes" id="UP000176050"/>
    </source>
</evidence>
<sequence length="331" mass="36617">MKRREFITKTTSSGIALSLLGLYACKDGKSKEQISNIISEYSGPFFKLSLAQWSLHKAIRDEKTLSNLDFAKKAKELGFEGVEYVSQLYKLEEGNESASLNKLTKDLKQRSIDNDIQNVLIMIDHEGDLSVNDKSSRDEAIRRHSMWVDAAAELGCSSVRVNLFGGEAEKDPSAWHANSVDGMGRLSEYAAKSNINVIVENHGGLSSDAGKVVKVLKEINRSNCGALPDFGNFCYEREGGNRWGGKCTGQYDIYKGVEELMPFAKGVSAKTFDFDENGNEVSIDYMKMFKIIKDSGFKGFVGVEYEGNNLGEEEGIIATKNLLLRVAKELA</sequence>
<dbReference type="SUPFAM" id="SSF51658">
    <property type="entry name" value="Xylose isomerase-like"/>
    <property type="match status" value="1"/>
</dbReference>
<dbReference type="InterPro" id="IPR013022">
    <property type="entry name" value="Xyl_isomerase-like_TIM-brl"/>
</dbReference>
<dbReference type="KEGG" id="lul:LPB138_12970"/>
<name>A0A1D8PAD7_9FLAO</name>
<proteinExistence type="predicted"/>
<dbReference type="PANTHER" id="PTHR12110">
    <property type="entry name" value="HYDROXYPYRUVATE ISOMERASE"/>
    <property type="match status" value="1"/>
</dbReference>
<dbReference type="EMBL" id="CP017478">
    <property type="protein sequence ID" value="AOW21533.1"/>
    <property type="molecule type" value="Genomic_DNA"/>
</dbReference>
<dbReference type="AlphaFoldDB" id="A0A1D8PAD7"/>
<feature type="domain" description="Xylose isomerase-like TIM barrel" evidence="1">
    <location>
        <begin position="72"/>
        <end position="315"/>
    </location>
</feature>
<keyword evidence="3" id="KW-1185">Reference proteome</keyword>
<dbReference type="OrthoDB" id="1114629at2"/>
<dbReference type="PANTHER" id="PTHR12110:SF53">
    <property type="entry name" value="BLR5974 PROTEIN"/>
    <property type="match status" value="1"/>
</dbReference>
<dbReference type="Pfam" id="PF01261">
    <property type="entry name" value="AP_endonuc_2"/>
    <property type="match status" value="1"/>
</dbReference>
<keyword evidence="2" id="KW-0413">Isomerase</keyword>
<reference evidence="2 3" key="1">
    <citation type="submission" date="2016-10" db="EMBL/GenBank/DDBJ databases">
        <title>Lutibacter sp. LPB0138, isolated from marine gastropod.</title>
        <authorList>
            <person name="Kim E."/>
            <person name="Yi H."/>
        </authorList>
    </citation>
    <scope>NUCLEOTIDE SEQUENCE [LARGE SCALE GENOMIC DNA]</scope>
    <source>
        <strain evidence="2 3">LPB0138</strain>
    </source>
</reference>
<dbReference type="GO" id="GO:0016853">
    <property type="term" value="F:isomerase activity"/>
    <property type="evidence" value="ECO:0007669"/>
    <property type="project" value="UniProtKB-KW"/>
</dbReference>
<dbReference type="PROSITE" id="PS51257">
    <property type="entry name" value="PROKAR_LIPOPROTEIN"/>
    <property type="match status" value="1"/>
</dbReference>
<dbReference type="Gene3D" id="3.20.20.150">
    <property type="entry name" value="Divalent-metal-dependent TIM barrel enzymes"/>
    <property type="match status" value="1"/>
</dbReference>
<accession>A0A1D8PAD7</accession>
<protein>
    <submittedName>
        <fullName evidence="2">Xylose isomerase</fullName>
    </submittedName>
</protein>
<dbReference type="STRING" id="1850246.LPB138_12970"/>